<dbReference type="PROSITE" id="PS50164">
    <property type="entry name" value="GIY_YIG"/>
    <property type="match status" value="1"/>
</dbReference>
<proteinExistence type="inferred from homology"/>
<dbReference type="AlphaFoldDB" id="A0A0G1WZS9"/>
<comment type="caution">
    <text evidence="3">The sequence shown here is derived from an EMBL/GenBank/DDBJ whole genome shotgun (WGS) entry which is preliminary data.</text>
</comment>
<evidence type="ECO:0000313" key="4">
    <source>
        <dbReference type="Proteomes" id="UP000034739"/>
    </source>
</evidence>
<evidence type="ECO:0000313" key="3">
    <source>
        <dbReference type="EMBL" id="KKU87700.1"/>
    </source>
</evidence>
<dbReference type="Gene3D" id="3.40.1440.10">
    <property type="entry name" value="GIY-YIG endonuclease"/>
    <property type="match status" value="1"/>
</dbReference>
<comment type="similarity">
    <text evidence="1">Belongs to the UPF0213 family.</text>
</comment>
<name>A0A0G1WZS9_9BACT</name>
<reference evidence="3 4" key="1">
    <citation type="journal article" date="2015" name="Nature">
        <title>rRNA introns, odd ribosomes, and small enigmatic genomes across a large radiation of phyla.</title>
        <authorList>
            <person name="Brown C.T."/>
            <person name="Hug L.A."/>
            <person name="Thomas B.C."/>
            <person name="Sharon I."/>
            <person name="Castelle C.J."/>
            <person name="Singh A."/>
            <person name="Wilkins M.J."/>
            <person name="Williams K.H."/>
            <person name="Banfield J.F."/>
        </authorList>
    </citation>
    <scope>NUCLEOTIDE SEQUENCE [LARGE SCALE GENOMIC DNA]</scope>
</reference>
<dbReference type="PANTHER" id="PTHR34477">
    <property type="entry name" value="UPF0213 PROTEIN YHBQ"/>
    <property type="match status" value="1"/>
</dbReference>
<organism evidence="3 4">
    <name type="scientific">Candidatus Gottesmanbacteria bacterium GW2011_GWA2_47_9</name>
    <dbReference type="NCBI Taxonomy" id="1618445"/>
    <lineage>
        <taxon>Bacteria</taxon>
        <taxon>Candidatus Gottesmaniibacteriota</taxon>
    </lineage>
</organism>
<evidence type="ECO:0000259" key="2">
    <source>
        <dbReference type="PROSITE" id="PS50164"/>
    </source>
</evidence>
<dbReference type="EMBL" id="LCOY01000020">
    <property type="protein sequence ID" value="KKU87700.1"/>
    <property type="molecule type" value="Genomic_DNA"/>
</dbReference>
<dbReference type="InterPro" id="IPR050190">
    <property type="entry name" value="UPF0213_domain"/>
</dbReference>
<dbReference type="InterPro" id="IPR000305">
    <property type="entry name" value="GIY-YIG_endonuc"/>
</dbReference>
<dbReference type="CDD" id="cd10448">
    <property type="entry name" value="GIY-YIG_unchar_3"/>
    <property type="match status" value="1"/>
</dbReference>
<sequence>MYYVYILTNKSNTLYIGVTNNLIRRIYEHKHKFVDGFTKRYNIDKLIYFEEYNSAIEAIGREKQLKGWTRKRKMALIKTVNPEFNEIDILKTESF</sequence>
<protein>
    <submittedName>
        <fullName evidence="3">Excinuclease ABC subunit C</fullName>
    </submittedName>
</protein>
<accession>A0A0G1WZS9</accession>
<gene>
    <name evidence="3" type="ORF">UY16_C0020G0011</name>
</gene>
<dbReference type="Proteomes" id="UP000034739">
    <property type="component" value="Unassembled WGS sequence"/>
</dbReference>
<dbReference type="Pfam" id="PF01541">
    <property type="entry name" value="GIY-YIG"/>
    <property type="match status" value="1"/>
</dbReference>
<evidence type="ECO:0000256" key="1">
    <source>
        <dbReference type="ARBA" id="ARBA00007435"/>
    </source>
</evidence>
<dbReference type="SUPFAM" id="SSF82771">
    <property type="entry name" value="GIY-YIG endonuclease"/>
    <property type="match status" value="1"/>
</dbReference>
<dbReference type="InterPro" id="IPR035901">
    <property type="entry name" value="GIY-YIG_endonuc_sf"/>
</dbReference>
<dbReference type="SMART" id="SM00465">
    <property type="entry name" value="GIYc"/>
    <property type="match status" value="1"/>
</dbReference>
<feature type="domain" description="GIY-YIG" evidence="2">
    <location>
        <begin position="1"/>
        <end position="75"/>
    </location>
</feature>
<dbReference type="PANTHER" id="PTHR34477:SF5">
    <property type="entry name" value="BSL5627 PROTEIN"/>
    <property type="match status" value="1"/>
</dbReference>